<protein>
    <submittedName>
        <fullName evidence="1">Uncharacterized protein</fullName>
    </submittedName>
</protein>
<evidence type="ECO:0000313" key="1">
    <source>
        <dbReference type="EMBL" id="MDH1896274.1"/>
    </source>
</evidence>
<dbReference type="AlphaFoldDB" id="A0AA42V8S2"/>
<name>A0AA42V8S2_AERCA</name>
<dbReference type="Proteomes" id="UP001160758">
    <property type="component" value="Unassembled WGS sequence"/>
</dbReference>
<sequence length="679" mass="77872">MKTHPFAEFIYSVEDTLGLWHEARKTEQTSKRSFDAHREHFQNKTDKDDLLPRLEEICELLHIGCNLSPDMISNHVDVLESVYIALARREYILKESAEDTIKLYIKNALIPLMCVDISIFKQQASEMSIYYHLDKILRLENVMIQDNGQRRFGREAAKQYMHNYIQNYFDIHKDILIKYNLKGDKSLINDLLKYLYYLTGSKNQTCTKLNQIIKICNHKFSAAKVDNSVFSIRPIAAAYTAIIILQDIDNKTGMFGHFYNIYRKLTLGNEKLNLLAQHICTLLDLKNEKAHIKAARLGMPAAIISLHLDDLNERKTLYLDGIVEIIISFFETPAVYRFDNDNKLLYQLEYQIIYLSNMVSLPPIANHLNYSSNILDYQEIKAEDHYQRVVEFNKNNVTKIITLTKQVANRYQKYLSQYIVLIDALDCIKNEDPAMALDIIDSVDRENLSTFGFIKHALAVLKIGLMYNLKWKAIKNGSLMQQVNDIINHQGIVFVPTRASQHVIGNSNDSWLSKDEYIKHSIISGGNTYNTIIAQAIYAYNYTIARHTTSHVQEKVAHSRQTSINNGLNLNHFSEFINHGLLDKLNEISGKILTGLDKINTDVEHTSFVEELIEAGFVLSDDLSKNLIHCITGSSLGVCLLDHSAIMMFLSAPGDDVENIIELGKKTKVVQSLFRYHHP</sequence>
<evidence type="ECO:0000313" key="2">
    <source>
        <dbReference type="Proteomes" id="UP001160758"/>
    </source>
</evidence>
<dbReference type="EMBL" id="JAOCFT010000001">
    <property type="protein sequence ID" value="MDH1896274.1"/>
    <property type="molecule type" value="Genomic_DNA"/>
</dbReference>
<proteinExistence type="predicted"/>
<reference evidence="1" key="1">
    <citation type="submission" date="2022-09" db="EMBL/GenBank/DDBJ databases">
        <title>Intensive care unit water sources are persistently colonized with multi-drug resistant bacteria and are the site of extensive horizontal gene transfer of antibiotic resistance genes.</title>
        <authorList>
            <person name="Diorio-Toth L."/>
        </authorList>
    </citation>
    <scope>NUCLEOTIDE SEQUENCE</scope>
    <source>
        <strain evidence="1">GD03796</strain>
    </source>
</reference>
<dbReference type="RefSeq" id="WP_279980976.1">
    <property type="nucleotide sequence ID" value="NZ_JAOCFT010000001.1"/>
</dbReference>
<accession>A0AA42V8S2</accession>
<gene>
    <name evidence="1" type="ORF">N5I07_01405</name>
</gene>
<organism evidence="1 2">
    <name type="scientific">Aeromonas caviae</name>
    <name type="common">Aeromonas punctata</name>
    <dbReference type="NCBI Taxonomy" id="648"/>
    <lineage>
        <taxon>Bacteria</taxon>
        <taxon>Pseudomonadati</taxon>
        <taxon>Pseudomonadota</taxon>
        <taxon>Gammaproteobacteria</taxon>
        <taxon>Aeromonadales</taxon>
        <taxon>Aeromonadaceae</taxon>
        <taxon>Aeromonas</taxon>
    </lineage>
</organism>
<comment type="caution">
    <text evidence="1">The sequence shown here is derived from an EMBL/GenBank/DDBJ whole genome shotgun (WGS) entry which is preliminary data.</text>
</comment>